<sequence length="89" mass="10768">MNWRIDGSKNAEKFLEKNQFAQKEADDLIRKAIHFFEGERINIDIKKLKGKWTGFYRIRKGRIRIIAEFNFDNSVVFIEEIDWRGNIYK</sequence>
<dbReference type="Gene3D" id="3.30.2310.20">
    <property type="entry name" value="RelE-like"/>
    <property type="match status" value="1"/>
</dbReference>
<proteinExistence type="predicted"/>
<name>A0A2M7AXY0_9BACT</name>
<gene>
    <name evidence="1" type="ORF">COS76_00530</name>
</gene>
<evidence type="ECO:0000313" key="2">
    <source>
        <dbReference type="Proteomes" id="UP000228775"/>
    </source>
</evidence>
<comment type="caution">
    <text evidence="1">The sequence shown here is derived from an EMBL/GenBank/DDBJ whole genome shotgun (WGS) entry which is preliminary data.</text>
</comment>
<organism evidence="1 2">
    <name type="scientific">Candidatus Portnoybacteria bacterium CG06_land_8_20_14_3_00_39_12</name>
    <dbReference type="NCBI Taxonomy" id="1974809"/>
    <lineage>
        <taxon>Bacteria</taxon>
        <taxon>Candidatus Portnoyibacteriota</taxon>
    </lineage>
</organism>
<reference evidence="2" key="1">
    <citation type="submission" date="2017-09" db="EMBL/GenBank/DDBJ databases">
        <title>Depth-based differentiation of microbial function through sediment-hosted aquifers and enrichment of novel symbionts in the deep terrestrial subsurface.</title>
        <authorList>
            <person name="Probst A.J."/>
            <person name="Ladd B."/>
            <person name="Jarett J.K."/>
            <person name="Geller-Mcgrath D.E."/>
            <person name="Sieber C.M.K."/>
            <person name="Emerson J.B."/>
            <person name="Anantharaman K."/>
            <person name="Thomas B.C."/>
            <person name="Malmstrom R."/>
            <person name="Stieglmeier M."/>
            <person name="Klingl A."/>
            <person name="Woyke T."/>
            <person name="Ryan C.M."/>
            <person name="Banfield J.F."/>
        </authorList>
    </citation>
    <scope>NUCLEOTIDE SEQUENCE [LARGE SCALE GENOMIC DNA]</scope>
</reference>
<dbReference type="InterPro" id="IPR035093">
    <property type="entry name" value="RelE/ParE_toxin_dom_sf"/>
</dbReference>
<dbReference type="EMBL" id="PEVY01000010">
    <property type="protein sequence ID" value="PIU75488.1"/>
    <property type="molecule type" value="Genomic_DNA"/>
</dbReference>
<accession>A0A2M7AXY0</accession>
<dbReference type="AlphaFoldDB" id="A0A2M7AXY0"/>
<protein>
    <submittedName>
        <fullName evidence="1">Plasmid stabilization system protein</fullName>
    </submittedName>
</protein>
<dbReference type="Proteomes" id="UP000228775">
    <property type="component" value="Unassembled WGS sequence"/>
</dbReference>
<evidence type="ECO:0000313" key="1">
    <source>
        <dbReference type="EMBL" id="PIU75488.1"/>
    </source>
</evidence>
<dbReference type="SUPFAM" id="SSF143011">
    <property type="entry name" value="RelE-like"/>
    <property type="match status" value="1"/>
</dbReference>